<gene>
    <name evidence="2" type="ORF">GO621_09270</name>
</gene>
<dbReference type="Gene3D" id="3.40.390.70">
    <property type="match status" value="1"/>
</dbReference>
<dbReference type="InterPro" id="IPR011201">
    <property type="entry name" value="Zinc-ribbon_6_bact"/>
</dbReference>
<dbReference type="PIRSF" id="PIRSF012641">
    <property type="entry name" value="UCP012641"/>
    <property type="match status" value="1"/>
</dbReference>
<sequence>MEIFKCTHCSQIIYFENTSCVQCGYPLGFEAKDLKLYPLVFAGDKTYTIYNQTKQKYRYCLNYQYGVCNWLVKEDSETPYCQACNLNSTIPNLNQPEAKAHWRVIENAKHRLVYSLLKMGLPLISKKNDEEKGLTFDFLADLKGKPRVLTGHDNGLITLNIIEADDVEREKSRKAMMEPYRTLLGHFRHEVGHYYWDRLIDNSVYLQEFRQLFGDDREDYGEALQKHYNQGPPADWNEHFISSYASSHAWEDWAETWAHYLHIMDTLQTSSSFGLSVHPQIAKSADHLDVDVKQDPYEIADFTKIIATWLPVSFAMNSINRSMGNRDLYPFIITPVVVEKLSFIHKVCYQSRRP</sequence>
<organism evidence="2 3">
    <name type="scientific">Mucilaginibacter arboris</name>
    <dbReference type="NCBI Taxonomy" id="2682090"/>
    <lineage>
        <taxon>Bacteria</taxon>
        <taxon>Pseudomonadati</taxon>
        <taxon>Bacteroidota</taxon>
        <taxon>Sphingobacteriia</taxon>
        <taxon>Sphingobacteriales</taxon>
        <taxon>Sphingobacteriaceae</taxon>
        <taxon>Mucilaginibacter</taxon>
    </lineage>
</organism>
<proteinExistence type="predicted"/>
<keyword evidence="3" id="KW-1185">Reference proteome</keyword>
<dbReference type="Pfam" id="PF10005">
    <property type="entry name" value="Zn_ribbon_DZR_6"/>
    <property type="match status" value="1"/>
</dbReference>
<dbReference type="AlphaFoldDB" id="A0A7K1SWM5"/>
<comment type="caution">
    <text evidence="2">The sequence shown here is derived from an EMBL/GenBank/DDBJ whole genome shotgun (WGS) entry which is preliminary data.</text>
</comment>
<dbReference type="Pfam" id="PF15887">
    <property type="entry name" value="Peptidase_Mx"/>
    <property type="match status" value="1"/>
</dbReference>
<reference evidence="2 3" key="1">
    <citation type="submission" date="2019-12" db="EMBL/GenBank/DDBJ databases">
        <title>Mucilaginibacter sp. HMF7410 genome sequencing and assembly.</title>
        <authorList>
            <person name="Kang H."/>
            <person name="Cha I."/>
            <person name="Kim H."/>
            <person name="Joh K."/>
        </authorList>
    </citation>
    <scope>NUCLEOTIDE SEQUENCE [LARGE SCALE GENOMIC DNA]</scope>
    <source>
        <strain evidence="2 3">HMF7410</strain>
    </source>
</reference>
<evidence type="ECO:0000313" key="2">
    <source>
        <dbReference type="EMBL" id="MVN21725.1"/>
    </source>
</evidence>
<dbReference type="EMBL" id="WPIK01000007">
    <property type="protein sequence ID" value="MVN21725.1"/>
    <property type="molecule type" value="Genomic_DNA"/>
</dbReference>
<dbReference type="InterPro" id="IPR031321">
    <property type="entry name" value="UCP012641"/>
</dbReference>
<dbReference type="Proteomes" id="UP000462014">
    <property type="component" value="Unassembled WGS sequence"/>
</dbReference>
<evidence type="ECO:0000313" key="3">
    <source>
        <dbReference type="Proteomes" id="UP000462014"/>
    </source>
</evidence>
<feature type="domain" description="Zinc-ribbon" evidence="1">
    <location>
        <begin position="4"/>
        <end position="94"/>
    </location>
</feature>
<protein>
    <recommendedName>
        <fullName evidence="1">Zinc-ribbon domain-containing protein</fullName>
    </recommendedName>
</protein>
<name>A0A7K1SWM5_9SPHI</name>
<accession>A0A7K1SWM5</accession>
<dbReference type="RefSeq" id="WP_157566301.1">
    <property type="nucleotide sequence ID" value="NZ_WPIK01000007.1"/>
</dbReference>
<evidence type="ECO:0000259" key="1">
    <source>
        <dbReference type="Pfam" id="PF10005"/>
    </source>
</evidence>